<evidence type="ECO:0000256" key="4">
    <source>
        <dbReference type="ARBA" id="ARBA00022989"/>
    </source>
</evidence>
<comment type="subcellular location">
    <subcellularLocation>
        <location evidence="1">Membrane</location>
        <topology evidence="1">Multi-pass membrane protein</topology>
    </subcellularLocation>
</comment>
<organism evidence="8 9">
    <name type="scientific">Halanaerobium saccharolyticum</name>
    <dbReference type="NCBI Taxonomy" id="43595"/>
    <lineage>
        <taxon>Bacteria</taxon>
        <taxon>Bacillati</taxon>
        <taxon>Bacillota</taxon>
        <taxon>Clostridia</taxon>
        <taxon>Halanaerobiales</taxon>
        <taxon>Halanaerobiaceae</taxon>
        <taxon>Halanaerobium</taxon>
    </lineage>
</organism>
<accession>A0A4R7YZ54</accession>
<dbReference type="AlphaFoldDB" id="A0A4R7YZ54"/>
<comment type="caution">
    <text evidence="8">The sequence shown here is derived from an EMBL/GenBank/DDBJ whole genome shotgun (WGS) entry which is preliminary data.</text>
</comment>
<dbReference type="EMBL" id="SODA01000028">
    <property type="protein sequence ID" value="TDW00484.1"/>
    <property type="molecule type" value="Genomic_DNA"/>
</dbReference>
<evidence type="ECO:0000256" key="6">
    <source>
        <dbReference type="SAM" id="Phobius"/>
    </source>
</evidence>
<dbReference type="RefSeq" id="WP_243834356.1">
    <property type="nucleotide sequence ID" value="NZ_QLME01000005.1"/>
</dbReference>
<proteinExistence type="inferred from homology"/>
<feature type="transmembrane region" description="Helical" evidence="6">
    <location>
        <begin position="328"/>
        <end position="348"/>
    </location>
</feature>
<dbReference type="InterPro" id="IPR004923">
    <property type="entry name" value="FTR1/Fip1/EfeU"/>
</dbReference>
<comment type="similarity">
    <text evidence="2">Belongs to the oxidase-dependent Fe transporter (OFeT) (TC 9.A.10.1) family.</text>
</comment>
<feature type="transmembrane region" description="Helical" evidence="6">
    <location>
        <begin position="380"/>
        <end position="399"/>
    </location>
</feature>
<feature type="chain" id="PRO_5020343177" evidence="7">
    <location>
        <begin position="32"/>
        <end position="406"/>
    </location>
</feature>
<feature type="transmembrane region" description="Helical" evidence="6">
    <location>
        <begin position="256"/>
        <end position="274"/>
    </location>
</feature>
<gene>
    <name evidence="8" type="ORF">C8C77_12843</name>
</gene>
<reference evidence="8 9" key="1">
    <citation type="submission" date="2019-03" db="EMBL/GenBank/DDBJ databases">
        <title>Subsurface microbial communities from deep shales in Ohio and West Virginia, USA.</title>
        <authorList>
            <person name="Wrighton K."/>
        </authorList>
    </citation>
    <scope>NUCLEOTIDE SEQUENCE [LARGE SCALE GENOMIC DNA]</scope>
    <source>
        <strain evidence="8 9">MSL9.2</strain>
    </source>
</reference>
<evidence type="ECO:0000256" key="1">
    <source>
        <dbReference type="ARBA" id="ARBA00004141"/>
    </source>
</evidence>
<dbReference type="Proteomes" id="UP000294697">
    <property type="component" value="Unassembled WGS sequence"/>
</dbReference>
<keyword evidence="3 6" id="KW-0812">Transmembrane</keyword>
<name>A0A4R7YZ54_9FIRM</name>
<dbReference type="PANTHER" id="PTHR31632">
    <property type="entry name" value="IRON TRANSPORTER FTH1"/>
    <property type="match status" value="1"/>
</dbReference>
<feature type="transmembrane region" description="Helical" evidence="6">
    <location>
        <begin position="294"/>
        <end position="316"/>
    </location>
</feature>
<evidence type="ECO:0000313" key="9">
    <source>
        <dbReference type="Proteomes" id="UP000294697"/>
    </source>
</evidence>
<evidence type="ECO:0000256" key="2">
    <source>
        <dbReference type="ARBA" id="ARBA00008333"/>
    </source>
</evidence>
<keyword evidence="7" id="KW-0732">Signal</keyword>
<evidence type="ECO:0000313" key="8">
    <source>
        <dbReference type="EMBL" id="TDW00484.1"/>
    </source>
</evidence>
<feature type="signal peptide" evidence="7">
    <location>
        <begin position="1"/>
        <end position="31"/>
    </location>
</feature>
<evidence type="ECO:0000256" key="5">
    <source>
        <dbReference type="ARBA" id="ARBA00023136"/>
    </source>
</evidence>
<dbReference type="GO" id="GO:0015093">
    <property type="term" value="F:ferrous iron transmembrane transporter activity"/>
    <property type="evidence" value="ECO:0007669"/>
    <property type="project" value="TreeGrafter"/>
</dbReference>
<protein>
    <submittedName>
        <fullName evidence="8">High-affinity iron transporter</fullName>
    </submittedName>
</protein>
<evidence type="ECO:0000256" key="3">
    <source>
        <dbReference type="ARBA" id="ARBA00022692"/>
    </source>
</evidence>
<dbReference type="PANTHER" id="PTHR31632:SF2">
    <property type="entry name" value="PLASMA MEMBRANE IRON PERMEASE"/>
    <property type="match status" value="1"/>
</dbReference>
<keyword evidence="5 6" id="KW-0472">Membrane</keyword>
<feature type="transmembrane region" description="Helical" evidence="6">
    <location>
        <begin position="184"/>
        <end position="206"/>
    </location>
</feature>
<keyword evidence="4 6" id="KW-1133">Transmembrane helix</keyword>
<feature type="transmembrane region" description="Helical" evidence="6">
    <location>
        <begin position="147"/>
        <end position="172"/>
    </location>
</feature>
<sequence>MKLSLFNSRKLNIILLLSFILILVSSFSVSAASSWMDVVDDIGEKIDLALEQYEAGNAKIARESVTNAYFGPFEGEEMEQAIQRNIGSQVAFKVEYAFTQIKELMKNGASQSEVEKRADKLIQDLEQYANELDELAPRENNSPLSKFIYSLLIIVREGFEAILVLSAIIAYLIKSGNQDKLKTVYSSTAVAILASILTAVAFKYLFNVSAFSQEILEGVTMLLAMVVLFSVSFWMVSKIETKKWENYIQGKVENSISTGTSLTLALAVFLAVYREGAETVLFYQALIIDTAKSNYGMIGLGFLVGSMLLALIYIVIRKGSDKLPLKPFFAITSLLMYYLTVVFAGKGIRELQEAGVVGTSIIEGWPTVNLIGLYPTWQTISLQAILIIVAVAGGLYYFVGSKKKEV</sequence>
<dbReference type="Pfam" id="PF03239">
    <property type="entry name" value="FTR1"/>
    <property type="match status" value="1"/>
</dbReference>
<evidence type="ECO:0000256" key="7">
    <source>
        <dbReference type="SAM" id="SignalP"/>
    </source>
</evidence>
<feature type="transmembrane region" description="Helical" evidence="6">
    <location>
        <begin position="218"/>
        <end position="236"/>
    </location>
</feature>
<dbReference type="GO" id="GO:0033573">
    <property type="term" value="C:high-affinity iron permease complex"/>
    <property type="evidence" value="ECO:0007669"/>
    <property type="project" value="InterPro"/>
</dbReference>